<evidence type="ECO:0000256" key="1">
    <source>
        <dbReference type="SAM" id="MobiDB-lite"/>
    </source>
</evidence>
<evidence type="ECO:0000313" key="2">
    <source>
        <dbReference type="EMBL" id="PTB62484.1"/>
    </source>
</evidence>
<dbReference type="Proteomes" id="UP000241546">
    <property type="component" value="Unassembled WGS sequence"/>
</dbReference>
<organism evidence="2 3">
    <name type="scientific">Trichoderma citrinoviride</name>
    <dbReference type="NCBI Taxonomy" id="58853"/>
    <lineage>
        <taxon>Eukaryota</taxon>
        <taxon>Fungi</taxon>
        <taxon>Dikarya</taxon>
        <taxon>Ascomycota</taxon>
        <taxon>Pezizomycotina</taxon>
        <taxon>Sordariomycetes</taxon>
        <taxon>Hypocreomycetidae</taxon>
        <taxon>Hypocreales</taxon>
        <taxon>Hypocreaceae</taxon>
        <taxon>Trichoderma</taxon>
    </lineage>
</organism>
<reference evidence="3" key="1">
    <citation type="submission" date="2016-07" db="EMBL/GenBank/DDBJ databases">
        <title>Multiple horizontal gene transfer events from other fungi enriched the ability of initially mycotrophic Trichoderma (Ascomycota) to feed on dead plant biomass.</title>
        <authorList>
            <consortium name="DOE Joint Genome Institute"/>
            <person name="Atanasova L."/>
            <person name="Chenthamara K."/>
            <person name="Zhang J."/>
            <person name="Grujic M."/>
            <person name="Henrissat B."/>
            <person name="Kuo A."/>
            <person name="Aerts A."/>
            <person name="Salamov A."/>
            <person name="Lipzen A."/>
            <person name="Labutti K."/>
            <person name="Barry K."/>
            <person name="Miao Y."/>
            <person name="Rahimi M.J."/>
            <person name="Shen Q."/>
            <person name="Grigoriev I.V."/>
            <person name="Kubicek C.P."/>
            <person name="Druzhinina I.S."/>
        </authorList>
    </citation>
    <scope>NUCLEOTIDE SEQUENCE [LARGE SCALE GENOMIC DNA]</scope>
    <source>
        <strain evidence="3">TUCIM 6016</strain>
    </source>
</reference>
<proteinExistence type="predicted"/>
<feature type="region of interest" description="Disordered" evidence="1">
    <location>
        <begin position="68"/>
        <end position="137"/>
    </location>
</feature>
<gene>
    <name evidence="2" type="ORF">BBK36DRAFT_1144909</name>
</gene>
<dbReference type="EMBL" id="KZ680223">
    <property type="protein sequence ID" value="PTB62484.1"/>
    <property type="molecule type" value="Genomic_DNA"/>
</dbReference>
<evidence type="ECO:0000313" key="3">
    <source>
        <dbReference type="Proteomes" id="UP000241546"/>
    </source>
</evidence>
<dbReference type="GeneID" id="36601831"/>
<keyword evidence="3" id="KW-1185">Reference proteome</keyword>
<feature type="compositionally biased region" description="Pro residues" evidence="1">
    <location>
        <begin position="74"/>
        <end position="86"/>
    </location>
</feature>
<accession>A0A2T4AZI9</accession>
<sequence length="137" mass="14696">MVKSSCENWKAKGTKYKAESMLACGLDAKMRLSSEASEPRASLVVPRRRSVGVPELVKGDPERCWEIPTCKSTAPPPAPPPPPPPYLHLQSGVGRGVPSHAKLKVPNRASERSAMPMTQQYGRLENPCPLEGPAAAG</sequence>
<dbReference type="AlphaFoldDB" id="A0A2T4AZI9"/>
<name>A0A2T4AZI9_9HYPO</name>
<protein>
    <submittedName>
        <fullName evidence="2">Uncharacterized protein</fullName>
    </submittedName>
</protein>
<dbReference type="RefSeq" id="XP_024745804.1">
    <property type="nucleotide sequence ID" value="XM_024893713.1"/>
</dbReference>